<evidence type="ECO:0000256" key="4">
    <source>
        <dbReference type="ARBA" id="ARBA00022737"/>
    </source>
</evidence>
<dbReference type="OrthoDB" id="1394818at2759"/>
<evidence type="ECO:0000256" key="3">
    <source>
        <dbReference type="ARBA" id="ARBA00022729"/>
    </source>
</evidence>
<dbReference type="PANTHER" id="PTHR48056">
    <property type="entry name" value="LRR RECEPTOR-LIKE SERINE/THREONINE-PROTEIN KINASE-RELATED"/>
    <property type="match status" value="1"/>
</dbReference>
<keyword evidence="6" id="KW-0325">Glycoprotein</keyword>
<accession>A0A2U1M6U4</accession>
<name>A0A2U1M6U4_ARTAN</name>
<organism evidence="8 9">
    <name type="scientific">Artemisia annua</name>
    <name type="common">Sweet wormwood</name>
    <dbReference type="NCBI Taxonomy" id="35608"/>
    <lineage>
        <taxon>Eukaryota</taxon>
        <taxon>Viridiplantae</taxon>
        <taxon>Streptophyta</taxon>
        <taxon>Embryophyta</taxon>
        <taxon>Tracheophyta</taxon>
        <taxon>Spermatophyta</taxon>
        <taxon>Magnoliopsida</taxon>
        <taxon>eudicotyledons</taxon>
        <taxon>Gunneridae</taxon>
        <taxon>Pentapetalae</taxon>
        <taxon>asterids</taxon>
        <taxon>campanulids</taxon>
        <taxon>Asterales</taxon>
        <taxon>Asteraceae</taxon>
        <taxon>Asteroideae</taxon>
        <taxon>Anthemideae</taxon>
        <taxon>Artemisiinae</taxon>
        <taxon>Artemisia</taxon>
    </lineage>
</organism>
<feature type="domain" description="F-box/LRR-repeat protein 15/At3g58940/PEG3-like LRR" evidence="7">
    <location>
        <begin position="32"/>
        <end position="115"/>
    </location>
</feature>
<dbReference type="InterPro" id="IPR001611">
    <property type="entry name" value="Leu-rich_rpt"/>
</dbReference>
<gene>
    <name evidence="8" type="ORF">CTI12_AA413130</name>
</gene>
<keyword evidence="9" id="KW-1185">Reference proteome</keyword>
<keyword evidence="4" id="KW-0677">Repeat</keyword>
<dbReference type="InterPro" id="IPR050647">
    <property type="entry name" value="Plant_LRR-RLKs"/>
</dbReference>
<evidence type="ECO:0000256" key="2">
    <source>
        <dbReference type="ARBA" id="ARBA00022614"/>
    </source>
</evidence>
<dbReference type="Proteomes" id="UP000245207">
    <property type="component" value="Unassembled WGS sequence"/>
</dbReference>
<evidence type="ECO:0000256" key="1">
    <source>
        <dbReference type="ARBA" id="ARBA00004370"/>
    </source>
</evidence>
<dbReference type="GO" id="GO:0051707">
    <property type="term" value="P:response to other organism"/>
    <property type="evidence" value="ECO:0007669"/>
    <property type="project" value="UniProtKB-ARBA"/>
</dbReference>
<reference evidence="8 9" key="1">
    <citation type="journal article" date="2018" name="Mol. Plant">
        <title>The genome of Artemisia annua provides insight into the evolution of Asteraceae family and artemisinin biosynthesis.</title>
        <authorList>
            <person name="Shen Q."/>
            <person name="Zhang L."/>
            <person name="Liao Z."/>
            <person name="Wang S."/>
            <person name="Yan T."/>
            <person name="Shi P."/>
            <person name="Liu M."/>
            <person name="Fu X."/>
            <person name="Pan Q."/>
            <person name="Wang Y."/>
            <person name="Lv Z."/>
            <person name="Lu X."/>
            <person name="Zhang F."/>
            <person name="Jiang W."/>
            <person name="Ma Y."/>
            <person name="Chen M."/>
            <person name="Hao X."/>
            <person name="Li L."/>
            <person name="Tang Y."/>
            <person name="Lv G."/>
            <person name="Zhou Y."/>
            <person name="Sun X."/>
            <person name="Brodelius P.E."/>
            <person name="Rose J.K.C."/>
            <person name="Tang K."/>
        </authorList>
    </citation>
    <scope>NUCLEOTIDE SEQUENCE [LARGE SCALE GENOMIC DNA]</scope>
    <source>
        <strain evidence="9">cv. Huhao1</strain>
        <tissue evidence="8">Leaf</tissue>
    </source>
</reference>
<dbReference type="InterPro" id="IPR055411">
    <property type="entry name" value="LRR_FXL15/At3g58940/PEG3-like"/>
</dbReference>
<keyword evidence="5" id="KW-0472">Membrane</keyword>
<dbReference type="Pfam" id="PF00560">
    <property type="entry name" value="LRR_1"/>
    <property type="match status" value="3"/>
</dbReference>
<dbReference type="InterPro" id="IPR032675">
    <property type="entry name" value="LRR_dom_sf"/>
</dbReference>
<dbReference type="AlphaFoldDB" id="A0A2U1M6U4"/>
<sequence>MFQNFTNLEILSLASAKISSVLPTSLNISSSLKLLNLAETRLQGKLPHYIFNLPSLKTLDLGNNYFTGDIPSEISLPKLLNLNIGFSGLRMEPHTFHSLLKNSTLLKSLDLSRCSLMGSLPDYLFNLRHLRYLYLLDNKLNGTLPSQLFTLPTLVGVYLDDNMFSGNVPFESFSLPSLETLYLSNNQLVGGLASCKLKGFPNSVRTMKQLYHLDLSGNEIRGQIPHWAGKIGGRGVRGGLRPFELCRCILASSF</sequence>
<evidence type="ECO:0000313" key="8">
    <source>
        <dbReference type="EMBL" id="PWA56985.1"/>
    </source>
</evidence>
<dbReference type="SUPFAM" id="SSF52058">
    <property type="entry name" value="L domain-like"/>
    <property type="match status" value="1"/>
</dbReference>
<dbReference type="PROSITE" id="PS51450">
    <property type="entry name" value="LRR"/>
    <property type="match status" value="1"/>
</dbReference>
<evidence type="ECO:0000256" key="5">
    <source>
        <dbReference type="ARBA" id="ARBA00023136"/>
    </source>
</evidence>
<protein>
    <submittedName>
        <fullName evidence="8">Leucine-rich repeat protein</fullName>
    </submittedName>
</protein>
<dbReference type="SMART" id="SM00369">
    <property type="entry name" value="LRR_TYP"/>
    <property type="match status" value="5"/>
</dbReference>
<evidence type="ECO:0000256" key="6">
    <source>
        <dbReference type="ARBA" id="ARBA00023180"/>
    </source>
</evidence>
<dbReference type="EMBL" id="PKPP01006297">
    <property type="protein sequence ID" value="PWA56985.1"/>
    <property type="molecule type" value="Genomic_DNA"/>
</dbReference>
<keyword evidence="2" id="KW-0433">Leucine-rich repeat</keyword>
<evidence type="ECO:0000313" key="9">
    <source>
        <dbReference type="Proteomes" id="UP000245207"/>
    </source>
</evidence>
<comment type="caution">
    <text evidence="8">The sequence shown here is derived from an EMBL/GenBank/DDBJ whole genome shotgun (WGS) entry which is preliminary data.</text>
</comment>
<evidence type="ECO:0000259" key="7">
    <source>
        <dbReference type="Pfam" id="PF24758"/>
    </source>
</evidence>
<dbReference type="GO" id="GO:0006952">
    <property type="term" value="P:defense response"/>
    <property type="evidence" value="ECO:0007669"/>
    <property type="project" value="UniProtKB-ARBA"/>
</dbReference>
<dbReference type="Gene3D" id="3.80.10.10">
    <property type="entry name" value="Ribonuclease Inhibitor"/>
    <property type="match status" value="1"/>
</dbReference>
<dbReference type="Pfam" id="PF24758">
    <property type="entry name" value="LRR_At5g56370"/>
    <property type="match status" value="1"/>
</dbReference>
<dbReference type="FunFam" id="3.80.10.10:FF:000041">
    <property type="entry name" value="LRR receptor-like serine/threonine-protein kinase ERECTA"/>
    <property type="match status" value="1"/>
</dbReference>
<comment type="subcellular location">
    <subcellularLocation>
        <location evidence="1">Membrane</location>
    </subcellularLocation>
</comment>
<proteinExistence type="predicted"/>
<keyword evidence="3" id="KW-0732">Signal</keyword>
<dbReference type="InterPro" id="IPR003591">
    <property type="entry name" value="Leu-rich_rpt_typical-subtyp"/>
</dbReference>
<dbReference type="STRING" id="35608.A0A2U1M6U4"/>
<dbReference type="GO" id="GO:0016020">
    <property type="term" value="C:membrane"/>
    <property type="evidence" value="ECO:0007669"/>
    <property type="project" value="UniProtKB-SubCell"/>
</dbReference>